<evidence type="ECO:0000256" key="1">
    <source>
        <dbReference type="SAM" id="SignalP"/>
    </source>
</evidence>
<keyword evidence="3" id="KW-1185">Reference proteome</keyword>
<comment type="caution">
    <text evidence="2">The sequence shown here is derived from an EMBL/GenBank/DDBJ whole genome shotgun (WGS) entry which is preliminary data.</text>
</comment>
<reference evidence="2" key="1">
    <citation type="submission" date="2018-05" db="EMBL/GenBank/DDBJ databases">
        <title>Draft genome of Mucuna pruriens seed.</title>
        <authorList>
            <person name="Nnadi N.E."/>
            <person name="Vos R."/>
            <person name="Hasami M.H."/>
            <person name="Devisetty U.K."/>
            <person name="Aguiy J.C."/>
        </authorList>
    </citation>
    <scope>NUCLEOTIDE SEQUENCE [LARGE SCALE GENOMIC DNA]</scope>
    <source>
        <strain evidence="2">JCA_2017</strain>
    </source>
</reference>
<organism evidence="2 3">
    <name type="scientific">Mucuna pruriens</name>
    <name type="common">Velvet bean</name>
    <name type="synonym">Dolichos pruriens</name>
    <dbReference type="NCBI Taxonomy" id="157652"/>
    <lineage>
        <taxon>Eukaryota</taxon>
        <taxon>Viridiplantae</taxon>
        <taxon>Streptophyta</taxon>
        <taxon>Embryophyta</taxon>
        <taxon>Tracheophyta</taxon>
        <taxon>Spermatophyta</taxon>
        <taxon>Magnoliopsida</taxon>
        <taxon>eudicotyledons</taxon>
        <taxon>Gunneridae</taxon>
        <taxon>Pentapetalae</taxon>
        <taxon>rosids</taxon>
        <taxon>fabids</taxon>
        <taxon>Fabales</taxon>
        <taxon>Fabaceae</taxon>
        <taxon>Papilionoideae</taxon>
        <taxon>50 kb inversion clade</taxon>
        <taxon>NPAAA clade</taxon>
        <taxon>indigoferoid/millettioid clade</taxon>
        <taxon>Phaseoleae</taxon>
        <taxon>Mucuna</taxon>
    </lineage>
</organism>
<accession>A0A371FLC9</accession>
<feature type="non-terminal residue" evidence="2">
    <location>
        <position position="1"/>
    </location>
</feature>
<proteinExistence type="predicted"/>
<protein>
    <submittedName>
        <fullName evidence="2">Uncharacterized protein</fullName>
    </submittedName>
</protein>
<feature type="signal peptide" evidence="1">
    <location>
        <begin position="1"/>
        <end position="26"/>
    </location>
</feature>
<feature type="chain" id="PRO_5016662353" evidence="1">
    <location>
        <begin position="27"/>
        <end position="163"/>
    </location>
</feature>
<gene>
    <name evidence="2" type="ORF">CR513_40642</name>
</gene>
<dbReference type="EMBL" id="QJKJ01008673">
    <property type="protein sequence ID" value="RDX78990.1"/>
    <property type="molecule type" value="Genomic_DNA"/>
</dbReference>
<evidence type="ECO:0000313" key="3">
    <source>
        <dbReference type="Proteomes" id="UP000257109"/>
    </source>
</evidence>
<dbReference type="AlphaFoldDB" id="A0A371FLC9"/>
<evidence type="ECO:0000313" key="2">
    <source>
        <dbReference type="EMBL" id="RDX78990.1"/>
    </source>
</evidence>
<keyword evidence="1" id="KW-0732">Signal</keyword>
<name>A0A371FLC9_MUCPR</name>
<sequence length="163" mass="18775">MKVSLGFSLCILNLAPLWVWLKPSVSEDLGPYRFFLVSQMNPAVRGLLMIRSSSFIYMTLCRSNWGYNFPLPNSNKLSFMLSILPPPNSILTICNEHLSWVFSFCRSEKVGWLSLSSRLKQKLLKPFCDSYNFFKDRFFRVCPSEIGPNFLVDSSGNPFFPLH</sequence>
<dbReference type="Proteomes" id="UP000257109">
    <property type="component" value="Unassembled WGS sequence"/>
</dbReference>